<organism evidence="1 2">
    <name type="scientific">Capsicum baccatum</name>
    <name type="common">Peruvian pepper</name>
    <dbReference type="NCBI Taxonomy" id="33114"/>
    <lineage>
        <taxon>Eukaryota</taxon>
        <taxon>Viridiplantae</taxon>
        <taxon>Streptophyta</taxon>
        <taxon>Embryophyta</taxon>
        <taxon>Tracheophyta</taxon>
        <taxon>Spermatophyta</taxon>
        <taxon>Magnoliopsida</taxon>
        <taxon>eudicotyledons</taxon>
        <taxon>Gunneridae</taxon>
        <taxon>Pentapetalae</taxon>
        <taxon>asterids</taxon>
        <taxon>lamiids</taxon>
        <taxon>Solanales</taxon>
        <taxon>Solanaceae</taxon>
        <taxon>Solanoideae</taxon>
        <taxon>Capsiceae</taxon>
        <taxon>Capsicum</taxon>
    </lineage>
</organism>
<name>A0A2G2VTV5_CAPBA</name>
<dbReference type="EMBL" id="MLFT02000010">
    <property type="protein sequence ID" value="PHT36392.1"/>
    <property type="molecule type" value="Genomic_DNA"/>
</dbReference>
<reference evidence="1 2" key="1">
    <citation type="journal article" date="2017" name="Genome Biol.">
        <title>New reference genome sequences of hot pepper reveal the massive evolution of plant disease-resistance genes by retroduplication.</title>
        <authorList>
            <person name="Kim S."/>
            <person name="Park J."/>
            <person name="Yeom S.I."/>
            <person name="Kim Y.M."/>
            <person name="Seo E."/>
            <person name="Kim K.T."/>
            <person name="Kim M.S."/>
            <person name="Lee J.M."/>
            <person name="Cheong K."/>
            <person name="Shin H.S."/>
            <person name="Kim S.B."/>
            <person name="Han K."/>
            <person name="Lee J."/>
            <person name="Park M."/>
            <person name="Lee H.A."/>
            <person name="Lee H.Y."/>
            <person name="Lee Y."/>
            <person name="Oh S."/>
            <person name="Lee J.H."/>
            <person name="Choi E."/>
            <person name="Choi E."/>
            <person name="Lee S.E."/>
            <person name="Jeon J."/>
            <person name="Kim H."/>
            <person name="Choi G."/>
            <person name="Song H."/>
            <person name="Lee J."/>
            <person name="Lee S.C."/>
            <person name="Kwon J.K."/>
            <person name="Lee H.Y."/>
            <person name="Koo N."/>
            <person name="Hong Y."/>
            <person name="Kim R.W."/>
            <person name="Kang W.H."/>
            <person name="Huh J.H."/>
            <person name="Kang B.C."/>
            <person name="Yang T.J."/>
            <person name="Lee Y.H."/>
            <person name="Bennetzen J.L."/>
            <person name="Choi D."/>
        </authorList>
    </citation>
    <scope>NUCLEOTIDE SEQUENCE [LARGE SCALE GENOMIC DNA]</scope>
    <source>
        <strain evidence="2">cv. PBC81</strain>
    </source>
</reference>
<dbReference type="Proteomes" id="UP000224567">
    <property type="component" value="Unassembled WGS sequence"/>
</dbReference>
<proteinExistence type="predicted"/>
<keyword evidence="2" id="KW-1185">Reference proteome</keyword>
<evidence type="ECO:0000313" key="1">
    <source>
        <dbReference type="EMBL" id="PHT36392.1"/>
    </source>
</evidence>
<comment type="caution">
    <text evidence="1">The sequence shown here is derived from an EMBL/GenBank/DDBJ whole genome shotgun (WGS) entry which is preliminary data.</text>
</comment>
<accession>A0A2G2VTV5</accession>
<dbReference type="OrthoDB" id="387562at2759"/>
<dbReference type="AlphaFoldDB" id="A0A2G2VTV5"/>
<evidence type="ECO:0000313" key="2">
    <source>
        <dbReference type="Proteomes" id="UP000224567"/>
    </source>
</evidence>
<sequence length="209" mass="23543">MSGVEVQFCKASPSATFLALSDFGKSSVISLHPSRIFIIPSSRTSSFDISHMENNWYKSGKGLGRLIFGLSSNSFFSVRWYPNPYLDAFYETIMLDFEDEKRLGGRWGGRFGNWKSFVEFESNLVGSERDFVNLEMNFGDSKVDFVDLGASFVDLETGFVGLTMGLGNLEMNIMDLETDFVVLEMDFVGLGMDFVDGKHLGYFLNWCFG</sequence>
<reference evidence="2" key="2">
    <citation type="journal article" date="2017" name="J. Anim. Genet.">
        <title>Multiple reference genome sequences of hot pepper reveal the massive evolution of plant disease resistance genes by retroduplication.</title>
        <authorList>
            <person name="Kim S."/>
            <person name="Park J."/>
            <person name="Yeom S.-I."/>
            <person name="Kim Y.-M."/>
            <person name="Seo E."/>
            <person name="Kim K.-T."/>
            <person name="Kim M.-S."/>
            <person name="Lee J.M."/>
            <person name="Cheong K."/>
            <person name="Shin H.-S."/>
            <person name="Kim S.-B."/>
            <person name="Han K."/>
            <person name="Lee J."/>
            <person name="Park M."/>
            <person name="Lee H.-A."/>
            <person name="Lee H.-Y."/>
            <person name="Lee Y."/>
            <person name="Oh S."/>
            <person name="Lee J.H."/>
            <person name="Choi E."/>
            <person name="Choi E."/>
            <person name="Lee S.E."/>
            <person name="Jeon J."/>
            <person name="Kim H."/>
            <person name="Choi G."/>
            <person name="Song H."/>
            <person name="Lee J."/>
            <person name="Lee S.-C."/>
            <person name="Kwon J.-K."/>
            <person name="Lee H.-Y."/>
            <person name="Koo N."/>
            <person name="Hong Y."/>
            <person name="Kim R.W."/>
            <person name="Kang W.-H."/>
            <person name="Huh J.H."/>
            <person name="Kang B.-C."/>
            <person name="Yang T.-J."/>
            <person name="Lee Y.-H."/>
            <person name="Bennetzen J.L."/>
            <person name="Choi D."/>
        </authorList>
    </citation>
    <scope>NUCLEOTIDE SEQUENCE [LARGE SCALE GENOMIC DNA]</scope>
    <source>
        <strain evidence="2">cv. PBC81</strain>
    </source>
</reference>
<gene>
    <name evidence="1" type="ORF">CQW23_24092</name>
</gene>
<protein>
    <submittedName>
        <fullName evidence="1">Uncharacterized protein</fullName>
    </submittedName>
</protein>